<dbReference type="Pfam" id="PF00916">
    <property type="entry name" value="Sulfate_transp"/>
    <property type="match status" value="1"/>
</dbReference>
<feature type="transmembrane region" description="Helical" evidence="5">
    <location>
        <begin position="93"/>
        <end position="111"/>
    </location>
</feature>
<keyword evidence="4 5" id="KW-0472">Membrane</keyword>
<evidence type="ECO:0000256" key="5">
    <source>
        <dbReference type="SAM" id="Phobius"/>
    </source>
</evidence>
<feature type="transmembrane region" description="Helical" evidence="5">
    <location>
        <begin position="373"/>
        <end position="404"/>
    </location>
</feature>
<keyword evidence="2 5" id="KW-0812">Transmembrane</keyword>
<organism evidence="7 8">
    <name type="scientific">Pseudooceanicola nanhaiensis</name>
    <dbReference type="NCBI Taxonomy" id="375761"/>
    <lineage>
        <taxon>Bacteria</taxon>
        <taxon>Pseudomonadati</taxon>
        <taxon>Pseudomonadota</taxon>
        <taxon>Alphaproteobacteria</taxon>
        <taxon>Rhodobacterales</taxon>
        <taxon>Paracoccaceae</taxon>
        <taxon>Pseudooceanicola</taxon>
    </lineage>
</organism>
<dbReference type="AlphaFoldDB" id="A0A917T0P7"/>
<dbReference type="Proteomes" id="UP000649829">
    <property type="component" value="Unassembled WGS sequence"/>
</dbReference>
<dbReference type="RefSeq" id="WP_051630614.1">
    <property type="nucleotide sequence ID" value="NZ_BMLF01000002.1"/>
</dbReference>
<evidence type="ECO:0000256" key="4">
    <source>
        <dbReference type="ARBA" id="ARBA00023136"/>
    </source>
</evidence>
<evidence type="ECO:0000256" key="1">
    <source>
        <dbReference type="ARBA" id="ARBA00004141"/>
    </source>
</evidence>
<feature type="transmembrane region" description="Helical" evidence="5">
    <location>
        <begin position="193"/>
        <end position="213"/>
    </location>
</feature>
<accession>A0A917T0P7</accession>
<dbReference type="InterPro" id="IPR036513">
    <property type="entry name" value="STAS_dom_sf"/>
</dbReference>
<dbReference type="InterPro" id="IPR001902">
    <property type="entry name" value="SLC26A/SulP_fam"/>
</dbReference>
<dbReference type="InterPro" id="IPR002645">
    <property type="entry name" value="STAS_dom"/>
</dbReference>
<dbReference type="PROSITE" id="PS50801">
    <property type="entry name" value="STAS"/>
    <property type="match status" value="1"/>
</dbReference>
<evidence type="ECO:0000256" key="2">
    <source>
        <dbReference type="ARBA" id="ARBA00022692"/>
    </source>
</evidence>
<feature type="domain" description="STAS" evidence="6">
    <location>
        <begin position="440"/>
        <end position="549"/>
    </location>
</feature>
<dbReference type="GO" id="GO:0055085">
    <property type="term" value="P:transmembrane transport"/>
    <property type="evidence" value="ECO:0007669"/>
    <property type="project" value="InterPro"/>
</dbReference>
<feature type="transmembrane region" description="Helical" evidence="5">
    <location>
        <begin position="240"/>
        <end position="259"/>
    </location>
</feature>
<dbReference type="GO" id="GO:0016020">
    <property type="term" value="C:membrane"/>
    <property type="evidence" value="ECO:0007669"/>
    <property type="project" value="UniProtKB-SubCell"/>
</dbReference>
<comment type="caution">
    <text evidence="7">The sequence shown here is derived from an EMBL/GenBank/DDBJ whole genome shotgun (WGS) entry which is preliminary data.</text>
</comment>
<keyword evidence="8" id="KW-1185">Reference proteome</keyword>
<evidence type="ECO:0000256" key="3">
    <source>
        <dbReference type="ARBA" id="ARBA00022989"/>
    </source>
</evidence>
<feature type="transmembrane region" description="Helical" evidence="5">
    <location>
        <begin position="123"/>
        <end position="142"/>
    </location>
</feature>
<dbReference type="InterPro" id="IPR011547">
    <property type="entry name" value="SLC26A/SulP_dom"/>
</dbReference>
<comment type="subcellular location">
    <subcellularLocation>
        <location evidence="1">Membrane</location>
        <topology evidence="1">Multi-pass membrane protein</topology>
    </subcellularLocation>
</comment>
<reference evidence="7" key="1">
    <citation type="journal article" date="2014" name="Int. J. Syst. Evol. Microbiol.">
        <title>Complete genome sequence of Corynebacterium casei LMG S-19264T (=DSM 44701T), isolated from a smear-ripened cheese.</title>
        <authorList>
            <consortium name="US DOE Joint Genome Institute (JGI-PGF)"/>
            <person name="Walter F."/>
            <person name="Albersmeier A."/>
            <person name="Kalinowski J."/>
            <person name="Ruckert C."/>
        </authorList>
    </citation>
    <scope>NUCLEOTIDE SEQUENCE</scope>
    <source>
        <strain evidence="7">CGMCC 1.6293</strain>
    </source>
</reference>
<dbReference type="SUPFAM" id="SSF52091">
    <property type="entry name" value="SpoIIaa-like"/>
    <property type="match status" value="1"/>
</dbReference>
<feature type="transmembrane region" description="Helical" evidence="5">
    <location>
        <begin position="319"/>
        <end position="336"/>
    </location>
</feature>
<dbReference type="Pfam" id="PF01740">
    <property type="entry name" value="STAS"/>
    <property type="match status" value="1"/>
</dbReference>
<dbReference type="CDD" id="cd07042">
    <property type="entry name" value="STAS_SulP_like_sulfate_transporter"/>
    <property type="match status" value="1"/>
</dbReference>
<sequence length="569" mass="60110">MSILSRLKADPRTLVPDLVAGATFAVVNVPQGMANAVLAAVNPVAGLYALMVAMPVGAIFTGSVYMNVSTTGALSVAAGEALARFEGEQKVKALIALVLMVGAIQLAFGLLRMGQLVRFISHAVMTGFISGIAVLIMLGAVPDLTGYESDQSIKLLVVADTLLHWTEIDPETLILGLSTIAAIFAFQMTKYRPFALILALAGVTLLGQLFALFPHGDDARLVRDIADIPRSLPRPMLPDLLMLPLLLVPAFGIALIGLIQGAGVGQSYPNPDGQFPDTSRDFVGQGLANLAAAPFGAIPSGGSMSGTAVTVQAGARTRWANIFGGLFVIVIVFLLVDLVELVPMAALGGLLFVVGLQTIPVETARSIWKTGHAAAAAMIATFLAALLLPLQYAILFGVALSFLLQILQMSNRIELREIELVEGGFPVEGPARRSLDPSAIVLLRVRGPLFFASAQMLEDQLPRIGEAEGACVILTMHDVDDLGSTVIRVLKRYADGLQRNGGRLMLAGVDPRLFRQLERTGMVELLGTDNIFWQRPQLGASMNEAVGAARNRLERATARAPAPAGGTAS</sequence>
<keyword evidence="3 5" id="KW-1133">Transmembrane helix</keyword>
<protein>
    <submittedName>
        <fullName evidence="7">Sulfate permease</fullName>
    </submittedName>
</protein>
<feature type="transmembrane region" description="Helical" evidence="5">
    <location>
        <begin position="47"/>
        <end position="66"/>
    </location>
</feature>
<evidence type="ECO:0000313" key="8">
    <source>
        <dbReference type="Proteomes" id="UP000649829"/>
    </source>
</evidence>
<evidence type="ECO:0000259" key="6">
    <source>
        <dbReference type="PROSITE" id="PS50801"/>
    </source>
</evidence>
<dbReference type="PANTHER" id="PTHR11814">
    <property type="entry name" value="SULFATE TRANSPORTER"/>
    <property type="match status" value="1"/>
</dbReference>
<proteinExistence type="predicted"/>
<gene>
    <name evidence="7" type="ORF">GCM10011534_30730</name>
</gene>
<dbReference type="Gene3D" id="3.30.750.24">
    <property type="entry name" value="STAS domain"/>
    <property type="match status" value="1"/>
</dbReference>
<dbReference type="EMBL" id="BMLF01000002">
    <property type="protein sequence ID" value="GGM06649.1"/>
    <property type="molecule type" value="Genomic_DNA"/>
</dbReference>
<evidence type="ECO:0000313" key="7">
    <source>
        <dbReference type="EMBL" id="GGM06649.1"/>
    </source>
</evidence>
<name>A0A917T0P7_9RHOB</name>
<feature type="transmembrane region" description="Helical" evidence="5">
    <location>
        <begin position="342"/>
        <end position="361"/>
    </location>
</feature>
<reference evidence="7" key="2">
    <citation type="submission" date="2020-09" db="EMBL/GenBank/DDBJ databases">
        <authorList>
            <person name="Sun Q."/>
            <person name="Zhou Y."/>
        </authorList>
    </citation>
    <scope>NUCLEOTIDE SEQUENCE</scope>
    <source>
        <strain evidence="7">CGMCC 1.6293</strain>
    </source>
</reference>